<protein>
    <submittedName>
        <fullName evidence="1">Uncharacterized protein</fullName>
    </submittedName>
</protein>
<proteinExistence type="predicted"/>
<dbReference type="Proteomes" id="UP001595632">
    <property type="component" value="Unassembled WGS sequence"/>
</dbReference>
<dbReference type="RefSeq" id="WP_275634478.1">
    <property type="nucleotide sequence ID" value="NZ_JARGYD010000009.1"/>
</dbReference>
<organism evidence="1 2">
    <name type="scientific">Psychromarinibacter halotolerans</name>
    <dbReference type="NCBI Taxonomy" id="1775175"/>
    <lineage>
        <taxon>Bacteria</taxon>
        <taxon>Pseudomonadati</taxon>
        <taxon>Pseudomonadota</taxon>
        <taxon>Alphaproteobacteria</taxon>
        <taxon>Rhodobacterales</taxon>
        <taxon>Paracoccaceae</taxon>
        <taxon>Psychromarinibacter</taxon>
    </lineage>
</organism>
<reference evidence="2" key="1">
    <citation type="journal article" date="2019" name="Int. J. Syst. Evol. Microbiol.">
        <title>The Global Catalogue of Microorganisms (GCM) 10K type strain sequencing project: providing services to taxonomists for standard genome sequencing and annotation.</title>
        <authorList>
            <consortium name="The Broad Institute Genomics Platform"/>
            <consortium name="The Broad Institute Genome Sequencing Center for Infectious Disease"/>
            <person name="Wu L."/>
            <person name="Ma J."/>
        </authorList>
    </citation>
    <scope>NUCLEOTIDE SEQUENCE [LARGE SCALE GENOMIC DNA]</scope>
    <source>
        <strain evidence="2">KCTC 52366</strain>
    </source>
</reference>
<gene>
    <name evidence="1" type="ORF">ACFOGP_19495</name>
</gene>
<accession>A0ABV7GTF4</accession>
<evidence type="ECO:0000313" key="2">
    <source>
        <dbReference type="Proteomes" id="UP001595632"/>
    </source>
</evidence>
<comment type="caution">
    <text evidence="1">The sequence shown here is derived from an EMBL/GenBank/DDBJ whole genome shotgun (WGS) entry which is preliminary data.</text>
</comment>
<sequence length="190" mass="20439">MTAGIGHNGGPTMEAGYRWRKHVWTKARAELIPNTVPLEIVRRRVKRAAALGIDYRTYASIRAASGHDVVAFLFSGNALDLRSRRVAVPDGIGQRLHDLQGRADRLAAVYAMPEAVAGANPGLFELVSQAPSFTESWSATARRLTELLAAKGARRDEVVLVSATSVETEWCGAGRLAGVIPAERFFGTAG</sequence>
<dbReference type="EMBL" id="JBHRTB010000010">
    <property type="protein sequence ID" value="MFC3144914.1"/>
    <property type="molecule type" value="Genomic_DNA"/>
</dbReference>
<name>A0ABV7GTF4_9RHOB</name>
<keyword evidence="2" id="KW-1185">Reference proteome</keyword>
<evidence type="ECO:0000313" key="1">
    <source>
        <dbReference type="EMBL" id="MFC3144914.1"/>
    </source>
</evidence>